<dbReference type="Proteomes" id="UP000318554">
    <property type="component" value="Unassembled WGS sequence"/>
</dbReference>
<reference evidence="2 3" key="1">
    <citation type="submission" date="2019-07" db="EMBL/GenBank/DDBJ databases">
        <title>Tepidimonas aquatica CLN-1 draft genome.</title>
        <authorList>
            <person name="Da Costa M.S."/>
            <person name="Froufe H.J.C."/>
            <person name="Egas C."/>
            <person name="Albuquerque L."/>
        </authorList>
    </citation>
    <scope>NUCLEOTIDE SEQUENCE [LARGE SCALE GENOMIC DNA]</scope>
    <source>
        <strain evidence="2 3">CLN-1</strain>
    </source>
</reference>
<evidence type="ECO:0000313" key="3">
    <source>
        <dbReference type="Proteomes" id="UP000318554"/>
    </source>
</evidence>
<feature type="region of interest" description="Disordered" evidence="1">
    <location>
        <begin position="331"/>
        <end position="376"/>
    </location>
</feature>
<protein>
    <submittedName>
        <fullName evidence="2">Uncharacterized protein</fullName>
    </submittedName>
</protein>
<evidence type="ECO:0000256" key="1">
    <source>
        <dbReference type="SAM" id="MobiDB-lite"/>
    </source>
</evidence>
<evidence type="ECO:0000313" key="2">
    <source>
        <dbReference type="EMBL" id="TSE20612.1"/>
    </source>
</evidence>
<keyword evidence="3" id="KW-1185">Reference proteome</keyword>
<name>A0A554WAM6_9BURK</name>
<dbReference type="AlphaFoldDB" id="A0A554WAM6"/>
<comment type="caution">
    <text evidence="2">The sequence shown here is derived from an EMBL/GenBank/DDBJ whole genome shotgun (WGS) entry which is preliminary data.</text>
</comment>
<organism evidence="2 3">
    <name type="scientific">Tepidimonas aquatica</name>
    <dbReference type="NCBI Taxonomy" id="247482"/>
    <lineage>
        <taxon>Bacteria</taxon>
        <taxon>Pseudomonadati</taxon>
        <taxon>Pseudomonadota</taxon>
        <taxon>Betaproteobacteria</taxon>
        <taxon>Burkholderiales</taxon>
        <taxon>Tepidimonas</taxon>
    </lineage>
</organism>
<accession>A0A554WAM6</accession>
<feature type="compositionally biased region" description="Basic residues" evidence="1">
    <location>
        <begin position="36"/>
        <end position="48"/>
    </location>
</feature>
<dbReference type="EMBL" id="VJNA01000042">
    <property type="protein sequence ID" value="TSE20612.1"/>
    <property type="molecule type" value="Genomic_DNA"/>
</dbReference>
<feature type="compositionally biased region" description="Low complexity" evidence="1">
    <location>
        <begin position="156"/>
        <end position="165"/>
    </location>
</feature>
<sequence>MVMGYVRRKFSDPCLQCLAPLPYPREPSHDRPPAVAHRRPLHRRRGRALARGDPHPRCASAQPAQPGRRHPHRSDHRGHGAQRFGQVVAGVRHPVRRRPAALRRNLLGVRAPVSGPHGQARGRPHRRCAPRDRHRPDQSGAQLALHGGHDDRTERPPQAAAGARRAVVRPDDGAGGARRHPGQHCRGDPCARRGGRGPALGADLHRDLAGRHPARDRAAVAGGQRLHPRAPRGGGRRPAAAGGGGGPPARRRRRTRPPAGGGGGGAATRRRADERVRAARRRRPTRALALRRGPALPGKRPALRARAPGVVLVQQPRGRVRHLPRLWARHRRGLGSGDSRPAVDAACRRHQADPDPGVSRVPRRPDAPRRGRRHPA</sequence>
<proteinExistence type="predicted"/>
<feature type="compositionally biased region" description="Basic residues" evidence="1">
    <location>
        <begin position="67"/>
        <end position="80"/>
    </location>
</feature>
<gene>
    <name evidence="2" type="ORF">Taqua_02396</name>
</gene>
<feature type="compositionally biased region" description="Basic and acidic residues" evidence="1">
    <location>
        <begin position="203"/>
        <end position="218"/>
    </location>
</feature>
<feature type="region of interest" description="Disordered" evidence="1">
    <location>
        <begin position="22"/>
        <end position="288"/>
    </location>
</feature>